<dbReference type="PANTHER" id="PTHR37482:SF1">
    <property type="entry name" value="OUTER MEMBRANE PROTEIN ASSEMBLY FACTOR BAME"/>
    <property type="match status" value="1"/>
</dbReference>
<gene>
    <name evidence="4" type="primary">bamE</name>
    <name evidence="6" type="ORF">MB2181_02795</name>
</gene>
<comment type="similarity">
    <text evidence="4">Belongs to the BamE family.</text>
</comment>
<reference evidence="6 7" key="1">
    <citation type="submission" date="2006-11" db="EMBL/GenBank/DDBJ databases">
        <authorList>
            <person name="Giovannoni S."/>
            <person name="Vergin K."/>
            <person name="Ferriera S."/>
            <person name="Johnson J."/>
            <person name="Kravitz S."/>
            <person name="Beeson K."/>
            <person name="Sutton G."/>
            <person name="Rogers Y.-H."/>
            <person name="Friedman R."/>
            <person name="Frazier M."/>
            <person name="Venter J.C."/>
        </authorList>
    </citation>
    <scope>NUCLEOTIDE SEQUENCE [LARGE SCALE GENOMIC DNA]</scope>
    <source>
        <strain evidence="6 7">HTCC2181</strain>
    </source>
</reference>
<dbReference type="EMBL" id="AAUX01000001">
    <property type="protein sequence ID" value="EAV46966.1"/>
    <property type="molecule type" value="Genomic_DNA"/>
</dbReference>
<proteinExistence type="inferred from homology"/>
<keyword evidence="1 4" id="KW-0732">Signal</keyword>
<comment type="caution">
    <text evidence="6">The sequence shown here is derived from an EMBL/GenBank/DDBJ whole genome shotgun (WGS) entry which is preliminary data.</text>
</comment>
<keyword evidence="6" id="KW-0449">Lipoprotein</keyword>
<dbReference type="Proteomes" id="UP000054262">
    <property type="component" value="Unassembled WGS sequence"/>
</dbReference>
<dbReference type="PANTHER" id="PTHR37482">
    <property type="entry name" value="OUTER MEMBRANE PROTEIN ASSEMBLY FACTOR BAME"/>
    <property type="match status" value="1"/>
</dbReference>
<evidence type="ECO:0000256" key="4">
    <source>
        <dbReference type="HAMAP-Rule" id="MF_00925"/>
    </source>
</evidence>
<accession>A0P606</accession>
<dbReference type="GO" id="GO:0051205">
    <property type="term" value="P:protein insertion into membrane"/>
    <property type="evidence" value="ECO:0007669"/>
    <property type="project" value="UniProtKB-UniRule"/>
</dbReference>
<dbReference type="AlphaFoldDB" id="A0P606"/>
<keyword evidence="2 4" id="KW-0472">Membrane</keyword>
<evidence type="ECO:0000256" key="2">
    <source>
        <dbReference type="ARBA" id="ARBA00023136"/>
    </source>
</evidence>
<protein>
    <recommendedName>
        <fullName evidence="4">Outer membrane protein assembly factor BamE</fullName>
    </recommendedName>
</protein>
<keyword evidence="7" id="KW-1185">Reference proteome</keyword>
<dbReference type="InterPro" id="IPR007450">
    <property type="entry name" value="BamE_dom"/>
</dbReference>
<evidence type="ECO:0000313" key="6">
    <source>
        <dbReference type="EMBL" id="EAV46966.1"/>
    </source>
</evidence>
<keyword evidence="3 4" id="KW-0998">Cell outer membrane</keyword>
<dbReference type="InterPro" id="IPR037873">
    <property type="entry name" value="BamE-like"/>
</dbReference>
<evidence type="ECO:0000256" key="3">
    <source>
        <dbReference type="ARBA" id="ARBA00023237"/>
    </source>
</evidence>
<evidence type="ECO:0000313" key="7">
    <source>
        <dbReference type="Proteomes" id="UP000054262"/>
    </source>
</evidence>
<name>A0P606_9PROT</name>
<sequence length="244" mass="27438">MPVIYKVNIQQGNEIDSSMLLKLKPEMTKSQVKFILGTPLIEDSFHKDRWDYLYSNKTHGVVNKDNFSAVERRHVIVHFENELLKSISGEVIPGSVDQEGNSAIALKEHEVASKADQLEAGKSSESWLETLKFWKNDDKKVVPKVEIISPKAERSVTENDALSIKKSSEAEKTKRLNSVETIDIKGSASDTIQKDIVKSETNIKDDLTSVSDSVGEPIQTKQDIIESEPKAKDYFDLMLEKIGF</sequence>
<evidence type="ECO:0000256" key="1">
    <source>
        <dbReference type="ARBA" id="ARBA00022729"/>
    </source>
</evidence>
<dbReference type="InterPro" id="IPR026592">
    <property type="entry name" value="BamE"/>
</dbReference>
<dbReference type="GO" id="GO:1990063">
    <property type="term" value="C:Bam protein complex"/>
    <property type="evidence" value="ECO:0007669"/>
    <property type="project" value="TreeGrafter"/>
</dbReference>
<feature type="domain" description="Outer membrane protein assembly factor BamE" evidence="5">
    <location>
        <begin position="12"/>
        <end position="86"/>
    </location>
</feature>
<dbReference type="GO" id="GO:0043165">
    <property type="term" value="P:Gram-negative-bacterium-type cell outer membrane assembly"/>
    <property type="evidence" value="ECO:0007669"/>
    <property type="project" value="UniProtKB-UniRule"/>
</dbReference>
<dbReference type="Pfam" id="PF04355">
    <property type="entry name" value="BamE"/>
    <property type="match status" value="1"/>
</dbReference>
<comment type="function">
    <text evidence="4">Part of the outer membrane protein assembly complex, which is involved in assembly and insertion of beta-barrel proteins into the outer membrane.</text>
</comment>
<dbReference type="Gene3D" id="3.30.1450.10">
    <property type="match status" value="1"/>
</dbReference>
<dbReference type="GO" id="GO:0030674">
    <property type="term" value="F:protein-macromolecule adaptor activity"/>
    <property type="evidence" value="ECO:0007669"/>
    <property type="project" value="TreeGrafter"/>
</dbReference>
<comment type="subcellular location">
    <subcellularLocation>
        <location evidence="4">Cell outer membrane</location>
    </subcellularLocation>
</comment>
<comment type="subunit">
    <text evidence="4">Part of the Bam complex.</text>
</comment>
<evidence type="ECO:0000259" key="5">
    <source>
        <dbReference type="Pfam" id="PF04355"/>
    </source>
</evidence>
<dbReference type="HAMAP" id="MF_00925">
    <property type="entry name" value="OM_assembly_BamE"/>
    <property type="match status" value="1"/>
</dbReference>
<organism evidence="6 7">
    <name type="scientific">Methylophilales bacterium HTCC2181</name>
    <dbReference type="NCBI Taxonomy" id="383631"/>
    <lineage>
        <taxon>Bacteria</taxon>
        <taxon>Pseudomonadati</taxon>
        <taxon>Pseudomonadota</taxon>
        <taxon>Betaproteobacteria</taxon>
        <taxon>Nitrosomonadales</taxon>
        <taxon>OM43 clade</taxon>
    </lineage>
</organism>